<proteinExistence type="predicted"/>
<dbReference type="AlphaFoldDB" id="A0A4Y8MQT7"/>
<name>A0A4Y8MQT7_9BURK</name>
<organism evidence="1 2">
    <name type="scientific">Paraburkholderia dipogonis</name>
    <dbReference type="NCBI Taxonomy" id="1211383"/>
    <lineage>
        <taxon>Bacteria</taxon>
        <taxon>Pseudomonadati</taxon>
        <taxon>Pseudomonadota</taxon>
        <taxon>Betaproteobacteria</taxon>
        <taxon>Burkholderiales</taxon>
        <taxon>Burkholderiaceae</taxon>
        <taxon>Paraburkholderia</taxon>
    </lineage>
</organism>
<dbReference type="EMBL" id="SNVI01000002">
    <property type="protein sequence ID" value="TFE39866.1"/>
    <property type="molecule type" value="Genomic_DNA"/>
</dbReference>
<evidence type="ECO:0008006" key="3">
    <source>
        <dbReference type="Google" id="ProtNLM"/>
    </source>
</evidence>
<reference evidence="1 2" key="1">
    <citation type="submission" date="2019-03" db="EMBL/GenBank/DDBJ databases">
        <title>Complete Genome Sequence of Paraburkholderia dipogonis ICMP 19430T, a Nitrogen-fixing Symbiont of the South African Invasive Legume Dipogon lignosus in New Zealand.</title>
        <authorList>
            <person name="De Meyer S.E."/>
        </authorList>
    </citation>
    <scope>NUCLEOTIDE SEQUENCE [LARGE SCALE GENOMIC DNA]</scope>
    <source>
        <strain evidence="1 2">ICMP 19430</strain>
    </source>
</reference>
<protein>
    <recommendedName>
        <fullName evidence="3">Carboxypeptidase regulatory-like domain-containing protein</fullName>
    </recommendedName>
</protein>
<dbReference type="Proteomes" id="UP000297385">
    <property type="component" value="Unassembled WGS sequence"/>
</dbReference>
<evidence type="ECO:0000313" key="2">
    <source>
        <dbReference type="Proteomes" id="UP000297385"/>
    </source>
</evidence>
<gene>
    <name evidence="1" type="ORF">E2553_24025</name>
</gene>
<comment type="caution">
    <text evidence="1">The sequence shown here is derived from an EMBL/GenBank/DDBJ whole genome shotgun (WGS) entry which is preliminary data.</text>
</comment>
<evidence type="ECO:0000313" key="1">
    <source>
        <dbReference type="EMBL" id="TFE39866.1"/>
    </source>
</evidence>
<accession>A0A4Y8MQT7</accession>
<sequence length="659" mass="66987">MHRSLVRNGIAAIAALVIFQLSSCGGGGGSNSNSGSNSSSTPTGPATVLTGTVTAGSLMPDAHVTVIDSAGVWVNGSANAQSVYSVLVKGMTPPFLIVANDFARRSAPLVSVLAQLPNGPAPAVANVTTLTTAVAAMLTVSGNPLDLASPTALAKVAQSAVQIEADTLSGILGIILARNGVGGIDFDLMGGAFTPDHTGADAVIDAVSVVPAANGGLLLLSNAAPNTTVALNRSTTRAVILDAPPAPANYLEPLATLLTACAASGTFNTSCSPALDATFLENGSTDFAVGHGFTDADLTGAVFGSPKTLAFFTLNGKQQSLVQFPVTLSDGKSACLFYSIAQQRATPVTLADGVQFGWDLIGNQSRFAVSINSQIARSTFLDLKPNDVDHYESGLMITIPTASNPSVYSASVTGPGLAAPIWLMQRTVPDSSTLALSDAVLSAAPVSPATTGSDTTFYRWSWQSISSAANFLAPAASGYYAVHPMDASIVPLYSTYTITFYDRNGAQLGQSSIINPSSPLSAAAGNSVAWPTLLPEFTNQFLPPGGSLAGLQSTASVTWSGLVNGQDLAFPVTFVHVRATGLTASGTATEGDGYFVGAPNGTAVVGQYQATVSAGSNSLGVLTCLTCGFPPLTSGYSRLVQLNGGQDATAFYVSTAYND</sequence>